<dbReference type="AlphaFoldDB" id="A0A1Y2A9W9"/>
<gene>
    <name evidence="2" type="ORF">LY90DRAFT_165365</name>
</gene>
<comment type="caution">
    <text evidence="2">The sequence shown here is derived from an EMBL/GenBank/DDBJ whole genome shotgun (WGS) entry which is preliminary data.</text>
</comment>
<keyword evidence="1" id="KW-0472">Membrane</keyword>
<protein>
    <submittedName>
        <fullName evidence="2">Uncharacterized protein</fullName>
    </submittedName>
</protein>
<proteinExistence type="predicted"/>
<organism evidence="2 3">
    <name type="scientific">Neocallimastix californiae</name>
    <dbReference type="NCBI Taxonomy" id="1754190"/>
    <lineage>
        <taxon>Eukaryota</taxon>
        <taxon>Fungi</taxon>
        <taxon>Fungi incertae sedis</taxon>
        <taxon>Chytridiomycota</taxon>
        <taxon>Chytridiomycota incertae sedis</taxon>
        <taxon>Neocallimastigomycetes</taxon>
        <taxon>Neocallimastigales</taxon>
        <taxon>Neocallimastigaceae</taxon>
        <taxon>Neocallimastix</taxon>
    </lineage>
</organism>
<accession>A0A1Y2A9W9</accession>
<sequence>MKMIVMLIVKNYLIYKNNSILLRLPDHGTELLCTKSSKTYSSSTRRFILSILYPNDARSRISLNFFSKKLFLLIIILLWILY</sequence>
<reference evidence="2 3" key="1">
    <citation type="submission" date="2016-08" db="EMBL/GenBank/DDBJ databases">
        <title>A Parts List for Fungal Cellulosomes Revealed by Comparative Genomics.</title>
        <authorList>
            <consortium name="DOE Joint Genome Institute"/>
            <person name="Haitjema C.H."/>
            <person name="Gilmore S.P."/>
            <person name="Henske J.K."/>
            <person name="Solomon K.V."/>
            <person name="De Groot R."/>
            <person name="Kuo A."/>
            <person name="Mondo S.J."/>
            <person name="Salamov A.A."/>
            <person name="Labutti K."/>
            <person name="Zhao Z."/>
            <person name="Chiniquy J."/>
            <person name="Barry K."/>
            <person name="Brewer H.M."/>
            <person name="Purvine S.O."/>
            <person name="Wright A.T."/>
            <person name="Boxma B."/>
            <person name="Van Alen T."/>
            <person name="Hackstein J.H."/>
            <person name="Baker S.E."/>
            <person name="Grigoriev I.V."/>
            <person name="O'Malley M.A."/>
        </authorList>
    </citation>
    <scope>NUCLEOTIDE SEQUENCE [LARGE SCALE GENOMIC DNA]</scope>
    <source>
        <strain evidence="2 3">G1</strain>
    </source>
</reference>
<evidence type="ECO:0000256" key="1">
    <source>
        <dbReference type="SAM" id="Phobius"/>
    </source>
</evidence>
<evidence type="ECO:0000313" key="2">
    <source>
        <dbReference type="EMBL" id="ORY19110.1"/>
    </source>
</evidence>
<keyword evidence="1" id="KW-0812">Transmembrane</keyword>
<feature type="transmembrane region" description="Helical" evidence="1">
    <location>
        <begin position="61"/>
        <end position="81"/>
    </location>
</feature>
<dbReference type="Proteomes" id="UP000193920">
    <property type="component" value="Unassembled WGS sequence"/>
</dbReference>
<evidence type="ECO:0000313" key="3">
    <source>
        <dbReference type="Proteomes" id="UP000193920"/>
    </source>
</evidence>
<name>A0A1Y2A9W9_9FUNG</name>
<keyword evidence="3" id="KW-1185">Reference proteome</keyword>
<dbReference type="EMBL" id="MCOG01000314">
    <property type="protein sequence ID" value="ORY19110.1"/>
    <property type="molecule type" value="Genomic_DNA"/>
</dbReference>
<keyword evidence="1" id="KW-1133">Transmembrane helix</keyword>